<feature type="compositionally biased region" description="Gly residues" evidence="1">
    <location>
        <begin position="49"/>
        <end position="60"/>
    </location>
</feature>
<dbReference type="InterPro" id="IPR019510">
    <property type="entry name" value="AKAP7-like_phosphoesterase"/>
</dbReference>
<feature type="region of interest" description="Disordered" evidence="1">
    <location>
        <begin position="877"/>
        <end position="896"/>
    </location>
</feature>
<evidence type="ECO:0000313" key="4">
    <source>
        <dbReference type="Proteomes" id="UP000604046"/>
    </source>
</evidence>
<dbReference type="OrthoDB" id="277832at2759"/>
<feature type="compositionally biased region" description="Polar residues" evidence="1">
    <location>
        <begin position="885"/>
        <end position="896"/>
    </location>
</feature>
<keyword evidence="4" id="KW-1185">Reference proteome</keyword>
<proteinExistence type="predicted"/>
<dbReference type="GO" id="GO:0010738">
    <property type="term" value="P:regulation of protein kinase A signaling"/>
    <property type="evidence" value="ECO:0007669"/>
    <property type="project" value="TreeGrafter"/>
</dbReference>
<dbReference type="Pfam" id="PF10469">
    <property type="entry name" value="AKAP7_NLS"/>
    <property type="match status" value="1"/>
</dbReference>
<feature type="domain" description="A-kinase anchor protein 7-like phosphoesterase" evidence="2">
    <location>
        <begin position="83"/>
        <end position="293"/>
    </location>
</feature>
<dbReference type="Proteomes" id="UP000604046">
    <property type="component" value="Unassembled WGS sequence"/>
</dbReference>
<dbReference type="Gene3D" id="3.90.1140.10">
    <property type="entry name" value="Cyclic phosphodiesterase"/>
    <property type="match status" value="1"/>
</dbReference>
<dbReference type="PANTHER" id="PTHR15934:SF2">
    <property type="entry name" value="A-KINASE ANCHOR PROTEIN 7-LIKE PHOSPHOESTERASE DOMAIN-CONTAINING PROTEIN"/>
    <property type="match status" value="1"/>
</dbReference>
<accession>A0A812UBE3</accession>
<feature type="compositionally biased region" description="Basic and acidic residues" evidence="1">
    <location>
        <begin position="30"/>
        <end position="48"/>
    </location>
</feature>
<sequence length="1124" mass="123556">MSEVFDPWAGQSLGAVEKPPGFDAFWEEQQAIHRGEKEPSGLEHDTKGGSKGGSKGPKGGLKGKGKGRRRYNVPEPRASRARPTHFVAIRLFSRMIRRNVQQMQQWFIAKNPLFEQCLVPVRRLHSSLLLTSIPNDRRGEAQEACHEAGEEIRDMLGDQPVKIIASGISCFNGQILFTRLRTEPHDMLQAIHDALATSFMRNGFPVLDESAKSWLAEDEAPHDFKAHASFIKVSKALAHAKTDADKRRLRSLRVTCDDLDAWRDVFFGTQICTEFELLDMLGSSHDGYYPCLKLEHFHDRTIVVSEPSLDVSLTAGPVRTARLRVDPNAGAGMELSACAAGYLIESLQSWPGQPDLRPKDVIVAAGEALLLGLPEAEMESEFGSAFSNGALLVVGPLDLLLSERLEHVRRAAKRLLSPYQQEASGRSVASVSTVRSAAAMPRGRRFQLRAHAQEFRPDPLSAPGGDPWAAAAEQGHVYPQYSGWGTEFKKRKATVLDSGRFLRQAEHRAEPEPEIPLTKVHQRLGQDLCRASSEEQVVKILQRERRVLHVCNRILALSRLASLSGPKPPRLGDLLGDLQEDLETIEEAKSTLPPGQLASLALSLGRLGWGSPELFRCLGLVVRRVGLWSFGNGHCASLLEGFSRSRRCDEVLFQEATAALPRASRLIMARASSGLASSALEPKQLATMVTAFACANISTETLFFFVGDLVCKQLKDLKPKLRDARWPLRLLAELADAFARVRARHPLLLDVVPDRLSECSFLKSGSIEALVLFFSAYVDARQGFGPEGLRERLVEALVHRKAELSTTLLRRLLQASARARWYPPNIINPPRKITNVELLTEAIYDCFLQLRVTPPASFPISEEKRQQREARLRARVERRERETQWRTPESVESQEAGSETSGICLRQCSLRVGEQGAGLVLECSRAGYLVDGCQTREELQPGDVIVAISNSLLVDLSEDELEQRFGAEFRNQAPLLVAPFQELQKFSLERIRARAEELLGGSMGSAAQEADAKTASGPCLELDARQEDPETLVTAVPLGRTSPTPTTQGQGASVASTATASMASPATAALTQTSPAATSYYPRRDGRGRGPAAALALALSLSLFLSLPPSLLTKVRKETQSGFS</sequence>
<organism evidence="3 4">
    <name type="scientific">Symbiodinium natans</name>
    <dbReference type="NCBI Taxonomy" id="878477"/>
    <lineage>
        <taxon>Eukaryota</taxon>
        <taxon>Sar</taxon>
        <taxon>Alveolata</taxon>
        <taxon>Dinophyceae</taxon>
        <taxon>Suessiales</taxon>
        <taxon>Symbiodiniaceae</taxon>
        <taxon>Symbiodinium</taxon>
    </lineage>
</organism>
<evidence type="ECO:0000259" key="2">
    <source>
        <dbReference type="Pfam" id="PF10469"/>
    </source>
</evidence>
<dbReference type="InterPro" id="IPR052641">
    <property type="entry name" value="AKAP7_isoform_gamma"/>
</dbReference>
<dbReference type="AlphaFoldDB" id="A0A812UBE3"/>
<feature type="region of interest" description="Disordered" evidence="1">
    <location>
        <begin position="1"/>
        <end position="79"/>
    </location>
</feature>
<protein>
    <submittedName>
        <fullName evidence="3">KIF15 protein</fullName>
    </submittedName>
</protein>
<dbReference type="PANTHER" id="PTHR15934">
    <property type="entry name" value="RNA 2',3'-CYCLIC PHOSPHODIESTERASE"/>
    <property type="match status" value="1"/>
</dbReference>
<dbReference type="GO" id="GO:0005829">
    <property type="term" value="C:cytosol"/>
    <property type="evidence" value="ECO:0007669"/>
    <property type="project" value="TreeGrafter"/>
</dbReference>
<gene>
    <name evidence="3" type="primary">KIF15</name>
    <name evidence="3" type="ORF">SNAT2548_LOCUS32379</name>
</gene>
<evidence type="ECO:0000313" key="3">
    <source>
        <dbReference type="EMBL" id="CAE7569425.1"/>
    </source>
</evidence>
<dbReference type="InterPro" id="IPR009097">
    <property type="entry name" value="Cyclic_Pdiesterase"/>
</dbReference>
<name>A0A812UBE3_9DINO</name>
<dbReference type="EMBL" id="CAJNDS010002707">
    <property type="protein sequence ID" value="CAE7569425.1"/>
    <property type="molecule type" value="Genomic_DNA"/>
</dbReference>
<dbReference type="SUPFAM" id="SSF55144">
    <property type="entry name" value="LigT-like"/>
    <property type="match status" value="1"/>
</dbReference>
<evidence type="ECO:0000256" key="1">
    <source>
        <dbReference type="SAM" id="MobiDB-lite"/>
    </source>
</evidence>
<comment type="caution">
    <text evidence="3">The sequence shown here is derived from an EMBL/GenBank/DDBJ whole genome shotgun (WGS) entry which is preliminary data.</text>
</comment>
<reference evidence="3" key="1">
    <citation type="submission" date="2021-02" db="EMBL/GenBank/DDBJ databases">
        <authorList>
            <person name="Dougan E. K."/>
            <person name="Rhodes N."/>
            <person name="Thang M."/>
            <person name="Chan C."/>
        </authorList>
    </citation>
    <scope>NUCLEOTIDE SEQUENCE</scope>
</reference>
<dbReference type="GO" id="GO:0034237">
    <property type="term" value="F:protein kinase A regulatory subunit binding"/>
    <property type="evidence" value="ECO:0007669"/>
    <property type="project" value="TreeGrafter"/>
</dbReference>
<feature type="compositionally biased region" description="Basic residues" evidence="1">
    <location>
        <begin position="61"/>
        <end position="71"/>
    </location>
</feature>